<dbReference type="GO" id="GO:0047631">
    <property type="term" value="F:ADP-ribose diphosphatase activity"/>
    <property type="evidence" value="ECO:0007669"/>
    <property type="project" value="UniProtKB-EC"/>
</dbReference>
<evidence type="ECO:0000313" key="19">
    <source>
        <dbReference type="Proteomes" id="UP000265040"/>
    </source>
</evidence>
<dbReference type="GeneID" id="113155908"/>
<dbReference type="EC" id="3.6.1.53" evidence="6"/>
<comment type="cofactor">
    <cofactor evidence="1">
        <name>Mg(2+)</name>
        <dbReference type="ChEBI" id="CHEBI:18420"/>
    </cofactor>
</comment>
<name>A0A3Q1JUP0_ANATE</name>
<reference evidence="18" key="2">
    <citation type="submission" date="2025-08" db="UniProtKB">
        <authorList>
            <consortium name="Ensembl"/>
        </authorList>
    </citation>
    <scope>IDENTIFICATION</scope>
</reference>
<evidence type="ECO:0000256" key="10">
    <source>
        <dbReference type="ARBA" id="ARBA00022833"/>
    </source>
</evidence>
<dbReference type="AlphaFoldDB" id="A0A3Q1JUP0"/>
<comment type="catalytic activity">
    <reaction evidence="13">
        <text>CDP-glycerol + H2O = sn-glycerol 3-phosphate + CMP + 2 H(+)</text>
        <dbReference type="Rhea" id="RHEA:21692"/>
        <dbReference type="ChEBI" id="CHEBI:15377"/>
        <dbReference type="ChEBI" id="CHEBI:15378"/>
        <dbReference type="ChEBI" id="CHEBI:57597"/>
        <dbReference type="ChEBI" id="CHEBI:58311"/>
        <dbReference type="ChEBI" id="CHEBI:60377"/>
        <dbReference type="EC" id="3.6.1.16"/>
    </reaction>
</comment>
<dbReference type="OMA" id="GHNHAGN"/>
<gene>
    <name evidence="18" type="primary">ADPRM</name>
</gene>
<dbReference type="GO" id="GO:0030145">
    <property type="term" value="F:manganese ion binding"/>
    <property type="evidence" value="ECO:0007669"/>
    <property type="project" value="TreeGrafter"/>
</dbReference>
<evidence type="ECO:0000256" key="5">
    <source>
        <dbReference type="ARBA" id="ARBA00012453"/>
    </source>
</evidence>
<evidence type="ECO:0000256" key="4">
    <source>
        <dbReference type="ARBA" id="ARBA00012443"/>
    </source>
</evidence>
<evidence type="ECO:0000256" key="2">
    <source>
        <dbReference type="ARBA" id="ARBA00006362"/>
    </source>
</evidence>
<evidence type="ECO:0000256" key="9">
    <source>
        <dbReference type="ARBA" id="ARBA00022801"/>
    </source>
</evidence>
<protein>
    <recommendedName>
        <fullName evidence="7">Manganese-dependent ADP-ribose/CDP-alcohol diphosphatase</fullName>
        <ecNumber evidence="5">3.6.1.13</ecNumber>
        <ecNumber evidence="4">3.6.1.16</ecNumber>
        <ecNumber evidence="6">3.6.1.53</ecNumber>
    </recommendedName>
    <alternativeName>
        <fullName evidence="12">ADPRibase-Mn</fullName>
    </alternativeName>
    <alternativeName>
        <fullName evidence="11">CDP-choline phosphohydrolase</fullName>
    </alternativeName>
</protein>
<evidence type="ECO:0000256" key="12">
    <source>
        <dbReference type="ARBA" id="ARBA00032579"/>
    </source>
</evidence>
<dbReference type="InterPro" id="IPR029052">
    <property type="entry name" value="Metallo-depent_PP-like"/>
</dbReference>
<evidence type="ECO:0000256" key="1">
    <source>
        <dbReference type="ARBA" id="ARBA00001946"/>
    </source>
</evidence>
<evidence type="ECO:0000256" key="7">
    <source>
        <dbReference type="ARBA" id="ARBA00016378"/>
    </source>
</evidence>
<dbReference type="EC" id="3.6.1.16" evidence="4"/>
<dbReference type="Ensembl" id="ENSATET00000035391.3">
    <property type="protein sequence ID" value="ENSATEP00000034884.1"/>
    <property type="gene ID" value="ENSATEG00000023973.3"/>
</dbReference>
<reference evidence="18" key="1">
    <citation type="submission" date="2021-04" db="EMBL/GenBank/DDBJ databases">
        <authorList>
            <consortium name="Wellcome Sanger Institute Data Sharing"/>
        </authorList>
    </citation>
    <scope>NUCLEOTIDE SEQUENCE [LARGE SCALE GENOMIC DNA]</scope>
</reference>
<dbReference type="PANTHER" id="PTHR16509">
    <property type="match status" value="1"/>
</dbReference>
<dbReference type="InterPro" id="IPR004843">
    <property type="entry name" value="Calcineurin-like_PHP"/>
</dbReference>
<evidence type="ECO:0000256" key="15">
    <source>
        <dbReference type="ARBA" id="ARBA00047894"/>
    </source>
</evidence>
<keyword evidence="19" id="KW-1185">Reference proteome</keyword>
<evidence type="ECO:0000259" key="17">
    <source>
        <dbReference type="Pfam" id="PF00149"/>
    </source>
</evidence>
<evidence type="ECO:0000256" key="13">
    <source>
        <dbReference type="ARBA" id="ARBA00047486"/>
    </source>
</evidence>
<dbReference type="PANTHER" id="PTHR16509:SF1">
    <property type="entry name" value="MANGANESE-DEPENDENT ADP-RIBOSE_CDP-ALCOHOL DIPHOSPHATASE"/>
    <property type="match status" value="1"/>
</dbReference>
<keyword evidence="10" id="KW-0862">Zinc</keyword>
<dbReference type="STRING" id="64144.ENSATEP00000034884"/>
<accession>A0A3Q1JUP0</accession>
<dbReference type="InParanoid" id="A0A3Q1JUP0"/>
<dbReference type="GeneTree" id="ENSGT00390000014667"/>
<organism evidence="18 19">
    <name type="scientific">Anabas testudineus</name>
    <name type="common">Climbing perch</name>
    <name type="synonym">Anthias testudineus</name>
    <dbReference type="NCBI Taxonomy" id="64144"/>
    <lineage>
        <taxon>Eukaryota</taxon>
        <taxon>Metazoa</taxon>
        <taxon>Chordata</taxon>
        <taxon>Craniata</taxon>
        <taxon>Vertebrata</taxon>
        <taxon>Euteleostomi</taxon>
        <taxon>Actinopterygii</taxon>
        <taxon>Neopterygii</taxon>
        <taxon>Teleostei</taxon>
        <taxon>Neoteleostei</taxon>
        <taxon>Acanthomorphata</taxon>
        <taxon>Anabantaria</taxon>
        <taxon>Anabantiformes</taxon>
        <taxon>Anabantoidei</taxon>
        <taxon>Anabantidae</taxon>
        <taxon>Anabas</taxon>
    </lineage>
</organism>
<comment type="subunit">
    <text evidence="3">Monomer.</text>
</comment>
<evidence type="ECO:0000256" key="16">
    <source>
        <dbReference type="ARBA" id="ARBA00049546"/>
    </source>
</evidence>
<comment type="catalytic activity">
    <reaction evidence="15">
        <text>ADP-D-ribose + H2O = D-ribose 5-phosphate + AMP + 2 H(+)</text>
        <dbReference type="Rhea" id="RHEA:10412"/>
        <dbReference type="ChEBI" id="CHEBI:15377"/>
        <dbReference type="ChEBI" id="CHEBI:15378"/>
        <dbReference type="ChEBI" id="CHEBI:57967"/>
        <dbReference type="ChEBI" id="CHEBI:78346"/>
        <dbReference type="ChEBI" id="CHEBI:456215"/>
        <dbReference type="EC" id="3.6.1.53"/>
    </reaction>
</comment>
<evidence type="ECO:0000256" key="14">
    <source>
        <dbReference type="ARBA" id="ARBA00047636"/>
    </source>
</evidence>
<sequence>MEDNAERTPLFTFGVIADIQYADIDDGFNYSKTRMRFYRGSLQLLRNAQASWSEAATKPDFILQLGDVIDGFNKRHDASDGALDSVLREFSSSPVEVHHVWGNHEFYNFSRSELLRSKLNSSAAHGGSSPSGARGGCDTHAYHFSPSPGFTFVVLDAYDVSLLGRDESSEQYCSAMNIIKQYNNNKDLNCPPVGGSLQQRFTMFNGGFSRKQLDWLDSVLSLADDKEDRVTIVSHLPVHPYSTVPVCLAWNFDELLAIIRSHSSVVCFLAGHDHDGGYCWDKETGVHHLTLEGVIETPPNSNAFGLVSVYKDRMVLKGSGRIRDRVLQFSQSDV</sequence>
<dbReference type="RefSeq" id="XP_026206434.1">
    <property type="nucleotide sequence ID" value="XM_026350649.1"/>
</dbReference>
<evidence type="ECO:0000256" key="3">
    <source>
        <dbReference type="ARBA" id="ARBA00011245"/>
    </source>
</evidence>
<evidence type="ECO:0000256" key="11">
    <source>
        <dbReference type="ARBA" id="ARBA00030848"/>
    </source>
</evidence>
<comment type="catalytic activity">
    <reaction evidence="16">
        <text>ADP-D-ribose + H2O = D-ribose 5-phosphate + AMP + 2 H(+)</text>
        <dbReference type="Rhea" id="RHEA:10412"/>
        <dbReference type="ChEBI" id="CHEBI:15377"/>
        <dbReference type="ChEBI" id="CHEBI:15378"/>
        <dbReference type="ChEBI" id="CHEBI:57967"/>
        <dbReference type="ChEBI" id="CHEBI:78346"/>
        <dbReference type="ChEBI" id="CHEBI:456215"/>
        <dbReference type="EC" id="3.6.1.13"/>
    </reaction>
</comment>
<dbReference type="GO" id="GO:0047734">
    <property type="term" value="F:CDP-glycerol diphosphatase activity"/>
    <property type="evidence" value="ECO:0007669"/>
    <property type="project" value="UniProtKB-EC"/>
</dbReference>
<dbReference type="OrthoDB" id="9675250at2759"/>
<comment type="catalytic activity">
    <reaction evidence="14">
        <text>CDP-choline + H2O = phosphocholine + CMP + 2 H(+)</text>
        <dbReference type="Rhea" id="RHEA:32487"/>
        <dbReference type="ChEBI" id="CHEBI:15377"/>
        <dbReference type="ChEBI" id="CHEBI:15378"/>
        <dbReference type="ChEBI" id="CHEBI:58779"/>
        <dbReference type="ChEBI" id="CHEBI:60377"/>
        <dbReference type="ChEBI" id="CHEBI:295975"/>
        <dbReference type="EC" id="3.6.1.53"/>
    </reaction>
</comment>
<dbReference type="SUPFAM" id="SSF56300">
    <property type="entry name" value="Metallo-dependent phosphatases"/>
    <property type="match status" value="1"/>
</dbReference>
<dbReference type="Proteomes" id="UP000265040">
    <property type="component" value="Chromosome 19"/>
</dbReference>
<dbReference type="Pfam" id="PF00149">
    <property type="entry name" value="Metallophos"/>
    <property type="match status" value="1"/>
</dbReference>
<dbReference type="GO" id="GO:0008663">
    <property type="term" value="F:2',3'-cyclic-nucleotide 2'-phosphodiesterase activity"/>
    <property type="evidence" value="ECO:0007669"/>
    <property type="project" value="TreeGrafter"/>
</dbReference>
<feature type="domain" description="Calcineurin-like phosphoesterase" evidence="17">
    <location>
        <begin position="12"/>
        <end position="275"/>
    </location>
</feature>
<dbReference type="Gene3D" id="3.60.21.10">
    <property type="match status" value="1"/>
</dbReference>
<evidence type="ECO:0000256" key="6">
    <source>
        <dbReference type="ARBA" id="ARBA00012529"/>
    </source>
</evidence>
<dbReference type="FunCoup" id="A0A3Q1JUP0">
    <property type="interactions" value="116"/>
</dbReference>
<dbReference type="InterPro" id="IPR041869">
    <property type="entry name" value="MPP_ADPRM"/>
</dbReference>
<dbReference type="CDD" id="cd07396">
    <property type="entry name" value="MPP_Nbla03831"/>
    <property type="match status" value="1"/>
</dbReference>
<keyword evidence="8" id="KW-0479">Metal-binding</keyword>
<proteinExistence type="inferred from homology"/>
<dbReference type="EC" id="3.6.1.13" evidence="5"/>
<evidence type="ECO:0000256" key="8">
    <source>
        <dbReference type="ARBA" id="ARBA00022723"/>
    </source>
</evidence>
<evidence type="ECO:0000313" key="18">
    <source>
        <dbReference type="Ensembl" id="ENSATEP00000034884.1"/>
    </source>
</evidence>
<comment type="similarity">
    <text evidence="2">Belongs to the ADPRibase-Mn family.</text>
</comment>
<reference evidence="18" key="3">
    <citation type="submission" date="2025-09" db="UniProtKB">
        <authorList>
            <consortium name="Ensembl"/>
        </authorList>
    </citation>
    <scope>IDENTIFICATION</scope>
</reference>
<keyword evidence="9" id="KW-0378">Hydrolase</keyword>